<dbReference type="EMBL" id="BOQP01000055">
    <property type="protein sequence ID" value="GIM83364.1"/>
    <property type="molecule type" value="Genomic_DNA"/>
</dbReference>
<name>A0A919VYQ4_9ACTN</name>
<dbReference type="Pfam" id="PF00756">
    <property type="entry name" value="Esterase"/>
    <property type="match status" value="1"/>
</dbReference>
<accession>A0A919VYQ4</accession>
<keyword evidence="1" id="KW-0472">Membrane</keyword>
<dbReference type="InterPro" id="IPR029058">
    <property type="entry name" value="AB_hydrolase_fold"/>
</dbReference>
<dbReference type="SUPFAM" id="SSF53474">
    <property type="entry name" value="alpha/beta-Hydrolases"/>
    <property type="match status" value="1"/>
</dbReference>
<keyword evidence="1" id="KW-1133">Transmembrane helix</keyword>
<dbReference type="PANTHER" id="PTHR48098:SF1">
    <property type="entry name" value="DIACYLGLYCEROL ACYLTRANSFERASE_MYCOLYLTRANSFERASE AG85A"/>
    <property type="match status" value="1"/>
</dbReference>
<evidence type="ECO:0000256" key="1">
    <source>
        <dbReference type="SAM" id="Phobius"/>
    </source>
</evidence>
<dbReference type="AlphaFoldDB" id="A0A919VYQ4"/>
<reference evidence="2" key="1">
    <citation type="submission" date="2021-03" db="EMBL/GenBank/DDBJ databases">
        <title>Whole genome shotgun sequence of Actinoplanes consettensis NBRC 14913.</title>
        <authorList>
            <person name="Komaki H."/>
            <person name="Tamura T."/>
        </authorList>
    </citation>
    <scope>NUCLEOTIDE SEQUENCE</scope>
    <source>
        <strain evidence="2">NBRC 14913</strain>
    </source>
</reference>
<keyword evidence="1" id="KW-0812">Transmembrane</keyword>
<dbReference type="RefSeq" id="WP_213002958.1">
    <property type="nucleotide sequence ID" value="NZ_BAAATW010000002.1"/>
</dbReference>
<organism evidence="2 3">
    <name type="scientific">Winogradskya consettensis</name>
    <dbReference type="NCBI Taxonomy" id="113560"/>
    <lineage>
        <taxon>Bacteria</taxon>
        <taxon>Bacillati</taxon>
        <taxon>Actinomycetota</taxon>
        <taxon>Actinomycetes</taxon>
        <taxon>Micromonosporales</taxon>
        <taxon>Micromonosporaceae</taxon>
        <taxon>Winogradskya</taxon>
    </lineage>
</organism>
<proteinExistence type="predicted"/>
<keyword evidence="3" id="KW-1185">Reference proteome</keyword>
<feature type="transmembrane region" description="Helical" evidence="1">
    <location>
        <begin position="46"/>
        <end position="71"/>
    </location>
</feature>
<protein>
    <submittedName>
        <fullName evidence="2">Esterase</fullName>
    </submittedName>
</protein>
<evidence type="ECO:0000313" key="3">
    <source>
        <dbReference type="Proteomes" id="UP000680865"/>
    </source>
</evidence>
<dbReference type="PANTHER" id="PTHR48098">
    <property type="entry name" value="ENTEROCHELIN ESTERASE-RELATED"/>
    <property type="match status" value="1"/>
</dbReference>
<dbReference type="GO" id="GO:0016747">
    <property type="term" value="F:acyltransferase activity, transferring groups other than amino-acyl groups"/>
    <property type="evidence" value="ECO:0007669"/>
    <property type="project" value="TreeGrafter"/>
</dbReference>
<comment type="caution">
    <text evidence="2">The sequence shown here is derived from an EMBL/GenBank/DDBJ whole genome shotgun (WGS) entry which is preliminary data.</text>
</comment>
<dbReference type="InterPro" id="IPR050583">
    <property type="entry name" value="Mycobacterial_A85_antigen"/>
</dbReference>
<dbReference type="InterPro" id="IPR000801">
    <property type="entry name" value="Esterase-like"/>
</dbReference>
<dbReference type="Gene3D" id="3.40.50.1820">
    <property type="entry name" value="alpha/beta hydrolase"/>
    <property type="match status" value="1"/>
</dbReference>
<sequence length="344" mass="36526">MTFDPDVLRALTPHGAWFGSWPPILVLALACAALVTVGVRRRRRRVPTLVAAGLVLLVGVVAGVNAVIGYVPTTDAARVMLGGTLPGLAGSLHEVRVGAPDLGIPEAATYVYLPPGYRGGSGPRYPVVYLFHGTPGRAADWFAAGNAARALDVLITRRLVPPMIAVAPDLNGGGLHDTECLDDPAGGRQVETYLRTRLVPWVDGHYDTDPEPAARLLAGMSAGGFCALDQGLRHRDTYGPIISILPFGDPGGDWRERLGPQRFAAVSPSSYLPTIALPGPVPVFLCTGEETSRAERDGIDALQAQLTARGEPVARHDVGDGHSWRTARICLPYGLVFAARYLPQ</sequence>
<evidence type="ECO:0000313" key="2">
    <source>
        <dbReference type="EMBL" id="GIM83364.1"/>
    </source>
</evidence>
<feature type="transmembrane region" description="Helical" evidence="1">
    <location>
        <begin position="20"/>
        <end position="39"/>
    </location>
</feature>
<gene>
    <name evidence="2" type="ORF">Aco04nite_86170</name>
</gene>
<dbReference type="Proteomes" id="UP000680865">
    <property type="component" value="Unassembled WGS sequence"/>
</dbReference>